<evidence type="ECO:0000313" key="2">
    <source>
        <dbReference type="EMBL" id="MFM9653633.1"/>
    </source>
</evidence>
<comment type="caution">
    <text evidence="2">The sequence shown here is derived from an EMBL/GenBank/DDBJ whole genome shotgun (WGS) entry which is preliminary data.</text>
</comment>
<feature type="region of interest" description="Disordered" evidence="1">
    <location>
        <begin position="85"/>
        <end position="111"/>
    </location>
</feature>
<evidence type="ECO:0000313" key="3">
    <source>
        <dbReference type="Proteomes" id="UP001631993"/>
    </source>
</evidence>
<dbReference type="Proteomes" id="UP001631993">
    <property type="component" value="Unassembled WGS sequence"/>
</dbReference>
<evidence type="ECO:0000256" key="1">
    <source>
        <dbReference type="SAM" id="MobiDB-lite"/>
    </source>
</evidence>
<accession>A0ABW9IZ03</accession>
<dbReference type="EMBL" id="JBJVNE010000129">
    <property type="protein sequence ID" value="MFM9653633.1"/>
    <property type="molecule type" value="Genomic_DNA"/>
</dbReference>
<reference evidence="2 3" key="1">
    <citation type="submission" date="2024-12" db="EMBL/GenBank/DDBJ databases">
        <title>Forecasting of Potato common scab and diversities of Pathogenic streptomyces spp. in china.</title>
        <authorList>
            <person name="Handique U."/>
            <person name="Wu J."/>
        </authorList>
    </citation>
    <scope>NUCLEOTIDE SEQUENCE [LARGE SCALE GENOMIC DNA]</scope>
    <source>
        <strain evidence="2 3">ZRIMU1585</strain>
    </source>
</reference>
<protein>
    <submittedName>
        <fullName evidence="2">Uncharacterized protein</fullName>
    </submittedName>
</protein>
<organism evidence="2 3">
    <name type="scientific">Streptomyces galilaeus</name>
    <dbReference type="NCBI Taxonomy" id="33899"/>
    <lineage>
        <taxon>Bacteria</taxon>
        <taxon>Bacillati</taxon>
        <taxon>Actinomycetota</taxon>
        <taxon>Actinomycetes</taxon>
        <taxon>Kitasatosporales</taxon>
        <taxon>Streptomycetaceae</taxon>
        <taxon>Streptomyces</taxon>
    </lineage>
</organism>
<sequence>MYDRPPTPRRTTGFGTCDDCGRRVLYALTDKHRRIIAIDPDPDPAGNQAVSVKEQTYWTRQLTLDRPRAEDREVLRKPHFASCPTARAKAAARRRTPHRANFGVRPVRWQR</sequence>
<dbReference type="RefSeq" id="WP_369278443.1">
    <property type="nucleotide sequence ID" value="NZ_JBJVMW010000008.1"/>
</dbReference>
<name>A0ABW9IZ03_STRGJ</name>
<proteinExistence type="predicted"/>
<keyword evidence="3" id="KW-1185">Reference proteome</keyword>
<gene>
    <name evidence="2" type="ORF">ACKI1S_47170</name>
</gene>